<feature type="region of interest" description="Disordered" evidence="1">
    <location>
        <begin position="26"/>
        <end position="46"/>
    </location>
</feature>
<evidence type="ECO:0000313" key="2">
    <source>
        <dbReference type="EMBL" id="GBP37852.1"/>
    </source>
</evidence>
<protein>
    <submittedName>
        <fullName evidence="2">Uncharacterized protein</fullName>
    </submittedName>
</protein>
<organism evidence="2 3">
    <name type="scientific">Eumeta variegata</name>
    <name type="common">Bagworm moth</name>
    <name type="synonym">Eumeta japonica</name>
    <dbReference type="NCBI Taxonomy" id="151549"/>
    <lineage>
        <taxon>Eukaryota</taxon>
        <taxon>Metazoa</taxon>
        <taxon>Ecdysozoa</taxon>
        <taxon>Arthropoda</taxon>
        <taxon>Hexapoda</taxon>
        <taxon>Insecta</taxon>
        <taxon>Pterygota</taxon>
        <taxon>Neoptera</taxon>
        <taxon>Endopterygota</taxon>
        <taxon>Lepidoptera</taxon>
        <taxon>Glossata</taxon>
        <taxon>Ditrysia</taxon>
        <taxon>Tineoidea</taxon>
        <taxon>Psychidae</taxon>
        <taxon>Oiketicinae</taxon>
        <taxon>Eumeta</taxon>
    </lineage>
</organism>
<dbReference type="EMBL" id="BGZK01000340">
    <property type="protein sequence ID" value="GBP37852.1"/>
    <property type="molecule type" value="Genomic_DNA"/>
</dbReference>
<comment type="caution">
    <text evidence="2">The sequence shown here is derived from an EMBL/GenBank/DDBJ whole genome shotgun (WGS) entry which is preliminary data.</text>
</comment>
<evidence type="ECO:0000256" key="1">
    <source>
        <dbReference type="SAM" id="MobiDB-lite"/>
    </source>
</evidence>
<dbReference type="AlphaFoldDB" id="A0A4C1VHM4"/>
<accession>A0A4C1VHM4</accession>
<evidence type="ECO:0000313" key="3">
    <source>
        <dbReference type="Proteomes" id="UP000299102"/>
    </source>
</evidence>
<sequence>MRTKARAHVLSFWTVTGVGRNSRHRYATSKHAPAAHAPIVSSRPMHSPAPGCANYTKFLTCRWRERAAAGARAAPGRSAQARARPRLTTASERGTIYIYV</sequence>
<keyword evidence="3" id="KW-1185">Reference proteome</keyword>
<gene>
    <name evidence="2" type="ORF">EVAR_21387_1</name>
</gene>
<name>A0A4C1VHM4_EUMVA</name>
<reference evidence="2 3" key="1">
    <citation type="journal article" date="2019" name="Commun. Biol.">
        <title>The bagworm genome reveals a unique fibroin gene that provides high tensile strength.</title>
        <authorList>
            <person name="Kono N."/>
            <person name="Nakamura H."/>
            <person name="Ohtoshi R."/>
            <person name="Tomita M."/>
            <person name="Numata K."/>
            <person name="Arakawa K."/>
        </authorList>
    </citation>
    <scope>NUCLEOTIDE SEQUENCE [LARGE SCALE GENOMIC DNA]</scope>
</reference>
<proteinExistence type="predicted"/>
<dbReference type="Proteomes" id="UP000299102">
    <property type="component" value="Unassembled WGS sequence"/>
</dbReference>